<dbReference type="FunFam" id="1.20.1310.10:FF:000001">
    <property type="entry name" value="Cullin 3"/>
    <property type="match status" value="1"/>
</dbReference>
<dbReference type="EMBL" id="MU006107">
    <property type="protein sequence ID" value="KAF2835698.1"/>
    <property type="molecule type" value="Genomic_DNA"/>
</dbReference>
<dbReference type="InterPro" id="IPR016159">
    <property type="entry name" value="Cullin_repeat-like_dom_sf"/>
</dbReference>
<dbReference type="Gene3D" id="1.10.10.10">
    <property type="entry name" value="Winged helix-like DNA-binding domain superfamily/Winged helix DNA-binding domain"/>
    <property type="match status" value="1"/>
</dbReference>
<dbReference type="SMART" id="SM00182">
    <property type="entry name" value="CULLIN"/>
    <property type="match status" value="1"/>
</dbReference>
<dbReference type="Proteomes" id="UP000799429">
    <property type="component" value="Unassembled WGS sequence"/>
</dbReference>
<evidence type="ECO:0000256" key="1">
    <source>
        <dbReference type="ARBA" id="ARBA00006019"/>
    </source>
</evidence>
<evidence type="ECO:0000313" key="7">
    <source>
        <dbReference type="EMBL" id="KAF2835698.1"/>
    </source>
</evidence>
<accession>A0A9P4S612</accession>
<dbReference type="InterPro" id="IPR019559">
    <property type="entry name" value="Cullin_neddylation_domain"/>
</dbReference>
<dbReference type="InterPro" id="IPR016158">
    <property type="entry name" value="Cullin_homology"/>
</dbReference>
<dbReference type="InterPro" id="IPR045093">
    <property type="entry name" value="Cullin"/>
</dbReference>
<feature type="domain" description="Cullin family profile" evidence="6">
    <location>
        <begin position="437"/>
        <end position="691"/>
    </location>
</feature>
<evidence type="ECO:0000259" key="6">
    <source>
        <dbReference type="PROSITE" id="PS50069"/>
    </source>
</evidence>
<dbReference type="FunFam" id="1.20.1310.10:FF:000036">
    <property type="entry name" value="SCF ubiquitin ligase subunit CulC, putative"/>
    <property type="match status" value="1"/>
</dbReference>
<reference evidence="7" key="1">
    <citation type="journal article" date="2020" name="Stud. Mycol.">
        <title>101 Dothideomycetes genomes: a test case for predicting lifestyles and emergence of pathogens.</title>
        <authorList>
            <person name="Haridas S."/>
            <person name="Albert R."/>
            <person name="Binder M."/>
            <person name="Bloem J."/>
            <person name="Labutti K."/>
            <person name="Salamov A."/>
            <person name="Andreopoulos B."/>
            <person name="Baker S."/>
            <person name="Barry K."/>
            <person name="Bills G."/>
            <person name="Bluhm B."/>
            <person name="Cannon C."/>
            <person name="Castanera R."/>
            <person name="Culley D."/>
            <person name="Daum C."/>
            <person name="Ezra D."/>
            <person name="Gonzalez J."/>
            <person name="Henrissat B."/>
            <person name="Kuo A."/>
            <person name="Liang C."/>
            <person name="Lipzen A."/>
            <person name="Lutzoni F."/>
            <person name="Magnuson J."/>
            <person name="Mondo S."/>
            <person name="Nolan M."/>
            <person name="Ohm R."/>
            <person name="Pangilinan J."/>
            <person name="Park H.-J."/>
            <person name="Ramirez L."/>
            <person name="Alfaro M."/>
            <person name="Sun H."/>
            <person name="Tritt A."/>
            <person name="Yoshinaga Y."/>
            <person name="Zwiers L.-H."/>
            <person name="Turgeon B."/>
            <person name="Goodwin S."/>
            <person name="Spatafora J."/>
            <person name="Crous P."/>
            <person name="Grigoriev I."/>
        </authorList>
    </citation>
    <scope>NUCLEOTIDE SEQUENCE</scope>
    <source>
        <strain evidence="7">CBS 101060</strain>
    </source>
</reference>
<dbReference type="InterPro" id="IPR036388">
    <property type="entry name" value="WH-like_DNA-bd_sf"/>
</dbReference>
<dbReference type="Gene3D" id="1.20.1310.10">
    <property type="entry name" value="Cullin Repeats"/>
    <property type="match status" value="4"/>
</dbReference>
<dbReference type="FunFam" id="1.20.1310.10:FF:000061">
    <property type="entry name" value="Related to cullulin 3"/>
    <property type="match status" value="1"/>
</dbReference>
<dbReference type="Pfam" id="PF00888">
    <property type="entry name" value="Cullin"/>
    <property type="match status" value="1"/>
</dbReference>
<keyword evidence="8" id="KW-1185">Reference proteome</keyword>
<dbReference type="Gene3D" id="3.30.230.130">
    <property type="entry name" value="Cullin, Chain C, Domain 2"/>
    <property type="match status" value="1"/>
</dbReference>
<protein>
    <submittedName>
        <fullName evidence="7">Cullin-domain-containing protein</fullName>
    </submittedName>
</protein>
<comment type="similarity">
    <text evidence="1 4 5">Belongs to the cullin family.</text>
</comment>
<dbReference type="SUPFAM" id="SSF74788">
    <property type="entry name" value="Cullin repeat-like"/>
    <property type="match status" value="1"/>
</dbReference>
<evidence type="ECO:0000256" key="5">
    <source>
        <dbReference type="RuleBase" id="RU003829"/>
    </source>
</evidence>
<dbReference type="InterPro" id="IPR036390">
    <property type="entry name" value="WH_DNA-bd_sf"/>
</dbReference>
<dbReference type="FunFam" id="3.30.230.130:FF:000011">
    <property type="entry name" value="SCF ubiquitin ligase subunit CulC, putative"/>
    <property type="match status" value="1"/>
</dbReference>
<evidence type="ECO:0000256" key="2">
    <source>
        <dbReference type="ARBA" id="ARBA00022499"/>
    </source>
</evidence>
<sequence length="825" mass="94933">MLTGRGRGKIRPPRRGLNGDDVDFESMWEILSAAFRQIHTKNASTLSYEELYRYAYRIVLKKRGEALYKRVRDFEQNWLSTEVRSYIQEQLTSSLISQGANNGSTPNERRISGQKFLTGLKNAWQNHQLCMSMLADVLMYMDRVYCTDHRQAHIFACAMSLFRDNILKPQAFPDSSDFSILSILNHVILEQIRMEREGDQINKSLIKSCIYMLEGLYETDVENEDQRLYITSFETEFLEASREFYRSEGETLLRDSTAGLYCRHTKKRLEEEQDRCKASLSETTRGKIEKVVEEELISNKIQEVIDMESGVIFMIDNDRLDELGMVYDLNARVDPKKTHLTAAVQKRIGQMGADVNKAAMDSSLGQPLIVPGEDGAEKSKAPVVLNQQTFAALKWVEDVLQLKDRFDQIWKDAFQSDQVIQTSLTRSFADFINFFPRSSEYVSLFIDENMKKGLKDKSESEADIILEKAITLLRYIQDKDMFERYYKKHLGRRLLMNKSVSVDVEKQMLMRMKIELGNNFTLKMEAMFKDMAISQDLSNKYREYVAGLGDVDPQRVDLSINVLTSGTWPMDGTSGPGEQGDGTQTKCIFPSAIERVKQGFEKFYAQKHSGRLLTWQPNMGTADIRATFAKVASNNGALKERRHELNVSTYAMIILMLFNDLPADQSLSLEEIQARTNIPTHDLRRNLQSLAVAPKTRILRKEPMSREINAGDKFFFNDSFQSKFIKIKVGVISAGNKVEGEKERKETEKRNDDARKNLIEAAVVRIMKQRKELAHQQLLTETITQLASRFKPDVNMIKKRIESLIEREFLERIEDAAVPSYRYLA</sequence>
<dbReference type="Pfam" id="PF26557">
    <property type="entry name" value="Cullin_AB"/>
    <property type="match status" value="1"/>
</dbReference>
<evidence type="ECO:0000256" key="4">
    <source>
        <dbReference type="PROSITE-ProRule" id="PRU00330"/>
    </source>
</evidence>
<dbReference type="PANTHER" id="PTHR11932">
    <property type="entry name" value="CULLIN"/>
    <property type="match status" value="1"/>
</dbReference>
<dbReference type="InterPro" id="IPR001373">
    <property type="entry name" value="Cullin_N"/>
</dbReference>
<keyword evidence="2" id="KW-1017">Isopeptide bond</keyword>
<dbReference type="GO" id="GO:0031625">
    <property type="term" value="F:ubiquitin protein ligase binding"/>
    <property type="evidence" value="ECO:0007669"/>
    <property type="project" value="InterPro"/>
</dbReference>
<dbReference type="FunFam" id="1.20.1310.10:FF:000002">
    <property type="entry name" value="cullin-3 isoform X1"/>
    <property type="match status" value="1"/>
</dbReference>
<comment type="caution">
    <text evidence="7">The sequence shown here is derived from an EMBL/GenBank/DDBJ whole genome shotgun (WGS) entry which is preliminary data.</text>
</comment>
<dbReference type="SMART" id="SM00884">
    <property type="entry name" value="Cullin_Nedd8"/>
    <property type="match status" value="1"/>
</dbReference>
<evidence type="ECO:0000256" key="3">
    <source>
        <dbReference type="ARBA" id="ARBA00022843"/>
    </source>
</evidence>
<name>A0A9P4S612_9PEZI</name>
<organism evidence="7 8">
    <name type="scientific">Patellaria atrata CBS 101060</name>
    <dbReference type="NCBI Taxonomy" id="1346257"/>
    <lineage>
        <taxon>Eukaryota</taxon>
        <taxon>Fungi</taxon>
        <taxon>Dikarya</taxon>
        <taxon>Ascomycota</taxon>
        <taxon>Pezizomycotina</taxon>
        <taxon>Dothideomycetes</taxon>
        <taxon>Dothideomycetes incertae sedis</taxon>
        <taxon>Patellariales</taxon>
        <taxon>Patellariaceae</taxon>
        <taxon>Patellaria</taxon>
    </lineage>
</organism>
<gene>
    <name evidence="7" type="ORF">M501DRAFT_1019689</name>
</gene>
<dbReference type="Pfam" id="PF10557">
    <property type="entry name" value="Cullin_Nedd8"/>
    <property type="match status" value="1"/>
</dbReference>
<dbReference type="InterPro" id="IPR036317">
    <property type="entry name" value="Cullin_homology_sf"/>
</dbReference>
<proteinExistence type="inferred from homology"/>
<dbReference type="OrthoDB" id="27073at2759"/>
<dbReference type="AlphaFoldDB" id="A0A9P4S612"/>
<dbReference type="FunFam" id="1.10.10.10:FF:000014">
    <property type="entry name" value="Cullin 1"/>
    <property type="match status" value="1"/>
</dbReference>
<dbReference type="InterPro" id="IPR059120">
    <property type="entry name" value="Cullin-like_AB"/>
</dbReference>
<dbReference type="GO" id="GO:0006511">
    <property type="term" value="P:ubiquitin-dependent protein catabolic process"/>
    <property type="evidence" value="ECO:0007669"/>
    <property type="project" value="InterPro"/>
</dbReference>
<dbReference type="PROSITE" id="PS50069">
    <property type="entry name" value="CULLIN_2"/>
    <property type="match status" value="1"/>
</dbReference>
<dbReference type="SUPFAM" id="SSF75632">
    <property type="entry name" value="Cullin homology domain"/>
    <property type="match status" value="1"/>
</dbReference>
<dbReference type="SUPFAM" id="SSF46785">
    <property type="entry name" value="Winged helix' DNA-binding domain"/>
    <property type="match status" value="1"/>
</dbReference>
<keyword evidence="3" id="KW-0832">Ubl conjugation</keyword>
<evidence type="ECO:0000313" key="8">
    <source>
        <dbReference type="Proteomes" id="UP000799429"/>
    </source>
</evidence>